<reference evidence="2 3" key="1">
    <citation type="journal article" date="2018" name="Cell">
        <title>The Chara Genome: Secondary Complexity and Implications for Plant Terrestrialization.</title>
        <authorList>
            <person name="Nishiyama T."/>
            <person name="Sakayama H."/>
            <person name="Vries J.D."/>
            <person name="Buschmann H."/>
            <person name="Saint-Marcoux D."/>
            <person name="Ullrich K.K."/>
            <person name="Haas F.B."/>
            <person name="Vanderstraeten L."/>
            <person name="Becker D."/>
            <person name="Lang D."/>
            <person name="Vosolsobe S."/>
            <person name="Rombauts S."/>
            <person name="Wilhelmsson P.K.I."/>
            <person name="Janitza P."/>
            <person name="Kern R."/>
            <person name="Heyl A."/>
            <person name="Rumpler F."/>
            <person name="Villalobos L.I.A.C."/>
            <person name="Clay J.M."/>
            <person name="Skokan R."/>
            <person name="Toyoda A."/>
            <person name="Suzuki Y."/>
            <person name="Kagoshima H."/>
            <person name="Schijlen E."/>
            <person name="Tajeshwar N."/>
            <person name="Catarino B."/>
            <person name="Hetherington A.J."/>
            <person name="Saltykova A."/>
            <person name="Bonnot C."/>
            <person name="Breuninger H."/>
            <person name="Symeonidi A."/>
            <person name="Radhakrishnan G.V."/>
            <person name="Van Nieuwerburgh F."/>
            <person name="Deforce D."/>
            <person name="Chang C."/>
            <person name="Karol K.G."/>
            <person name="Hedrich R."/>
            <person name="Ulvskov P."/>
            <person name="Glockner G."/>
            <person name="Delwiche C.F."/>
            <person name="Petrasek J."/>
            <person name="Van de Peer Y."/>
            <person name="Friml J."/>
            <person name="Beilby M."/>
            <person name="Dolan L."/>
            <person name="Kohara Y."/>
            <person name="Sugano S."/>
            <person name="Fujiyama A."/>
            <person name="Delaux P.-M."/>
            <person name="Quint M."/>
            <person name="TheiBen G."/>
            <person name="Hagemann M."/>
            <person name="Harholt J."/>
            <person name="Dunand C."/>
            <person name="Zachgo S."/>
            <person name="Langdale J."/>
            <person name="Maumus F."/>
            <person name="Straeten D.V.D."/>
            <person name="Gould S.B."/>
            <person name="Rensing S.A."/>
        </authorList>
    </citation>
    <scope>NUCLEOTIDE SEQUENCE [LARGE SCALE GENOMIC DNA]</scope>
    <source>
        <strain evidence="2 3">S276</strain>
    </source>
</reference>
<proteinExistence type="predicted"/>
<evidence type="ECO:0000256" key="1">
    <source>
        <dbReference type="SAM" id="MobiDB-lite"/>
    </source>
</evidence>
<dbReference type="Proteomes" id="UP000265515">
    <property type="component" value="Unassembled WGS sequence"/>
</dbReference>
<organism evidence="2 3">
    <name type="scientific">Chara braunii</name>
    <name type="common">Braun's stonewort</name>
    <dbReference type="NCBI Taxonomy" id="69332"/>
    <lineage>
        <taxon>Eukaryota</taxon>
        <taxon>Viridiplantae</taxon>
        <taxon>Streptophyta</taxon>
        <taxon>Charophyceae</taxon>
        <taxon>Charales</taxon>
        <taxon>Characeae</taxon>
        <taxon>Chara</taxon>
    </lineage>
</organism>
<feature type="region of interest" description="Disordered" evidence="1">
    <location>
        <begin position="156"/>
        <end position="213"/>
    </location>
</feature>
<protein>
    <submittedName>
        <fullName evidence="2">Uncharacterized protein</fullName>
    </submittedName>
</protein>
<feature type="region of interest" description="Disordered" evidence="1">
    <location>
        <begin position="1"/>
        <end position="53"/>
    </location>
</feature>
<accession>A0A388KUC4</accession>
<keyword evidence="3" id="KW-1185">Reference proteome</keyword>
<dbReference type="Gramene" id="GBG73639">
    <property type="protein sequence ID" value="GBG73639"/>
    <property type="gene ID" value="CBR_g16982"/>
</dbReference>
<evidence type="ECO:0000313" key="2">
    <source>
        <dbReference type="EMBL" id="GBG73639.1"/>
    </source>
</evidence>
<name>A0A388KUC4_CHABU</name>
<evidence type="ECO:0000313" key="3">
    <source>
        <dbReference type="Proteomes" id="UP000265515"/>
    </source>
</evidence>
<dbReference type="EMBL" id="BFEA01000187">
    <property type="protein sequence ID" value="GBG73639.1"/>
    <property type="molecule type" value="Genomic_DNA"/>
</dbReference>
<gene>
    <name evidence="2" type="ORF">CBR_g16982</name>
</gene>
<sequence length="300" mass="32464">MPREQEESITQGVQRLRVGERALEADGPVGGGDEYEDGDEGECDAQDDDTGNVSRLRTASMGDRAGKSRACASAGRRQRRWWVGVARPKTTGRQRVARTSAVQEGALQVVQGEFGKEDFFWLSAKERLTMRFHFTMDRAVYVEIKGSIANSHTIHPQTVADTGGAGGVQLPSGSSGTPESVGDGDAGGDGNDEDDNSTRGCSQTTGGLGGFGKRKNVRQQTFEALTECMEKHGTLMASTLESASKRQCSIQIRQCSIQIRQCEALEAEVEVQKKPYVASNEVSKMMCHGLMEIAKAIPDR</sequence>
<dbReference type="AlphaFoldDB" id="A0A388KUC4"/>
<feature type="compositionally biased region" description="Acidic residues" evidence="1">
    <location>
        <begin position="33"/>
        <end position="50"/>
    </location>
</feature>
<comment type="caution">
    <text evidence="2">The sequence shown here is derived from an EMBL/GenBank/DDBJ whole genome shotgun (WGS) entry which is preliminary data.</text>
</comment>